<dbReference type="Gene3D" id="3.30.360.10">
    <property type="entry name" value="Dihydrodipicolinate Reductase, domain 2"/>
    <property type="match status" value="1"/>
</dbReference>
<evidence type="ECO:0000256" key="1">
    <source>
        <dbReference type="ARBA" id="ARBA00010928"/>
    </source>
</evidence>
<dbReference type="AlphaFoldDB" id="A0A537LNF2"/>
<protein>
    <recommendedName>
        <fullName evidence="2">Gfo/Idh/MocA-like oxidoreductase C-terminal domain-containing protein</fullName>
    </recommendedName>
</protein>
<dbReference type="Pfam" id="PF02894">
    <property type="entry name" value="GFO_IDH_MocA_C"/>
    <property type="match status" value="1"/>
</dbReference>
<dbReference type="InterPro" id="IPR004104">
    <property type="entry name" value="Gfo/Idh/MocA-like_OxRdtase_C"/>
</dbReference>
<feature type="domain" description="Gfo/Idh/MocA-like oxidoreductase C-terminal" evidence="2">
    <location>
        <begin position="23"/>
        <end position="76"/>
    </location>
</feature>
<dbReference type="EMBL" id="VBAM01000345">
    <property type="protein sequence ID" value="TMJ09551.1"/>
    <property type="molecule type" value="Genomic_DNA"/>
</dbReference>
<comment type="caution">
    <text evidence="3">The sequence shown here is derived from an EMBL/GenBank/DDBJ whole genome shotgun (WGS) entry which is preliminary data.</text>
</comment>
<evidence type="ECO:0000313" key="4">
    <source>
        <dbReference type="Proteomes" id="UP000320393"/>
    </source>
</evidence>
<evidence type="ECO:0000313" key="3">
    <source>
        <dbReference type="EMBL" id="TMJ09551.1"/>
    </source>
</evidence>
<name>A0A537LNF2_9BACT</name>
<evidence type="ECO:0000259" key="2">
    <source>
        <dbReference type="Pfam" id="PF02894"/>
    </source>
</evidence>
<organism evidence="3 4">
    <name type="scientific">Candidatus Segetimicrobium genomatis</name>
    <dbReference type="NCBI Taxonomy" id="2569760"/>
    <lineage>
        <taxon>Bacteria</taxon>
        <taxon>Bacillati</taxon>
        <taxon>Candidatus Sysuimicrobiota</taxon>
        <taxon>Candidatus Sysuimicrobiia</taxon>
        <taxon>Candidatus Sysuimicrobiales</taxon>
        <taxon>Candidatus Segetimicrobiaceae</taxon>
        <taxon>Candidatus Segetimicrobium</taxon>
    </lineage>
</organism>
<comment type="similarity">
    <text evidence="1">Belongs to the Gfo/Idh/MocA family.</text>
</comment>
<accession>A0A537LNF2</accession>
<reference evidence="3 4" key="1">
    <citation type="journal article" date="2019" name="Nat. Microbiol.">
        <title>Mediterranean grassland soil C-N compound turnover is dependent on rainfall and depth, and is mediated by genomically divergent microorganisms.</title>
        <authorList>
            <person name="Diamond S."/>
            <person name="Andeer P.F."/>
            <person name="Li Z."/>
            <person name="Crits-Christoph A."/>
            <person name="Burstein D."/>
            <person name="Anantharaman K."/>
            <person name="Lane K.R."/>
            <person name="Thomas B.C."/>
            <person name="Pan C."/>
            <person name="Northen T.R."/>
            <person name="Banfield J.F."/>
        </authorList>
    </citation>
    <scope>NUCLEOTIDE SEQUENCE [LARGE SCALE GENOMIC DNA]</scope>
    <source>
        <strain evidence="3">NP_5</strain>
    </source>
</reference>
<proteinExistence type="inferred from homology"/>
<gene>
    <name evidence="3" type="ORF">E6H02_08965</name>
</gene>
<dbReference type="Proteomes" id="UP000320393">
    <property type="component" value="Unassembled WGS sequence"/>
</dbReference>
<sequence length="79" mass="8668">MDRVTVSPGLGREVTTRAYAQLPMEEKWGYRAEDAKFVDAILEGRRPGVTAEDGLRATELVEACYRSVRTGAEVALPLA</sequence>